<dbReference type="EMBL" id="GGEC01067803">
    <property type="protein sequence ID" value="MBX48287.1"/>
    <property type="molecule type" value="Transcribed_RNA"/>
</dbReference>
<proteinExistence type="predicted"/>
<evidence type="ECO:0000313" key="1">
    <source>
        <dbReference type="EMBL" id="MBX48287.1"/>
    </source>
</evidence>
<accession>A0A2P2P0K3</accession>
<protein>
    <submittedName>
        <fullName evidence="1">Uncharacterized protein</fullName>
    </submittedName>
</protein>
<name>A0A2P2P0K3_RHIMU</name>
<dbReference type="AlphaFoldDB" id="A0A2P2P0K3"/>
<sequence length="34" mass="4200">MKCFLEESSPIKIQELVKDWLHGQRRIDLWKKLM</sequence>
<reference evidence="1" key="1">
    <citation type="submission" date="2018-02" db="EMBL/GenBank/DDBJ databases">
        <title>Rhizophora mucronata_Transcriptome.</title>
        <authorList>
            <person name="Meera S.P."/>
            <person name="Sreeshan A."/>
            <person name="Augustine A."/>
        </authorList>
    </citation>
    <scope>NUCLEOTIDE SEQUENCE</scope>
    <source>
        <tissue evidence="1">Leaf</tissue>
    </source>
</reference>
<organism evidence="1">
    <name type="scientific">Rhizophora mucronata</name>
    <name type="common">Asiatic mangrove</name>
    <dbReference type="NCBI Taxonomy" id="61149"/>
    <lineage>
        <taxon>Eukaryota</taxon>
        <taxon>Viridiplantae</taxon>
        <taxon>Streptophyta</taxon>
        <taxon>Embryophyta</taxon>
        <taxon>Tracheophyta</taxon>
        <taxon>Spermatophyta</taxon>
        <taxon>Magnoliopsida</taxon>
        <taxon>eudicotyledons</taxon>
        <taxon>Gunneridae</taxon>
        <taxon>Pentapetalae</taxon>
        <taxon>rosids</taxon>
        <taxon>fabids</taxon>
        <taxon>Malpighiales</taxon>
        <taxon>Rhizophoraceae</taxon>
        <taxon>Rhizophora</taxon>
    </lineage>
</organism>